<dbReference type="PROSITE" id="PS50192">
    <property type="entry name" value="T_SNARE"/>
    <property type="match status" value="2"/>
</dbReference>
<evidence type="ECO:0000256" key="8">
    <source>
        <dbReference type="SAM" id="Coils"/>
    </source>
</evidence>
<dbReference type="EMBL" id="MRZV01000103">
    <property type="protein sequence ID" value="PIK58740.1"/>
    <property type="molecule type" value="Genomic_DNA"/>
</dbReference>
<protein>
    <recommendedName>
        <fullName evidence="7">Synaptosomal-associated protein</fullName>
    </recommendedName>
</protein>
<dbReference type="SUPFAM" id="SSF58038">
    <property type="entry name" value="SNARE fusion complex"/>
    <property type="match status" value="2"/>
</dbReference>
<evidence type="ECO:0000256" key="9">
    <source>
        <dbReference type="SAM" id="MobiDB-lite"/>
    </source>
</evidence>
<dbReference type="GO" id="GO:0031201">
    <property type="term" value="C:SNARE complex"/>
    <property type="evidence" value="ECO:0007669"/>
    <property type="project" value="TreeGrafter"/>
</dbReference>
<dbReference type="GO" id="GO:0019905">
    <property type="term" value="F:syntaxin binding"/>
    <property type="evidence" value="ECO:0007669"/>
    <property type="project" value="TreeGrafter"/>
</dbReference>
<comment type="subcellular location">
    <subcellularLocation>
        <location evidence="6">Synapse</location>
        <location evidence="6">Synaptosome</location>
    </subcellularLocation>
</comment>
<feature type="compositionally biased region" description="Basic and acidic residues" evidence="9">
    <location>
        <begin position="1"/>
        <end position="11"/>
    </location>
</feature>
<dbReference type="FunFam" id="1.20.5.110:FF:000018">
    <property type="entry name" value="Synaptosomal-associated protein"/>
    <property type="match status" value="1"/>
</dbReference>
<dbReference type="GO" id="GO:0098793">
    <property type="term" value="C:presynapse"/>
    <property type="evidence" value="ECO:0007669"/>
    <property type="project" value="GOC"/>
</dbReference>
<dbReference type="GO" id="GO:0043005">
    <property type="term" value="C:neuron projection"/>
    <property type="evidence" value="ECO:0007669"/>
    <property type="project" value="UniProtKB-KW"/>
</dbReference>
<dbReference type="STRING" id="307972.A0A2G8LF11"/>
<dbReference type="GO" id="GO:0031629">
    <property type="term" value="P:synaptic vesicle fusion to presynaptic active zone membrane"/>
    <property type="evidence" value="ECO:0007669"/>
    <property type="project" value="TreeGrafter"/>
</dbReference>
<feature type="coiled-coil region" evidence="8">
    <location>
        <begin position="57"/>
        <end position="84"/>
    </location>
</feature>
<evidence type="ECO:0000256" key="3">
    <source>
        <dbReference type="ARBA" id="ARBA00022737"/>
    </source>
</evidence>
<feature type="region of interest" description="Disordered" evidence="9">
    <location>
        <begin position="113"/>
        <end position="134"/>
    </location>
</feature>
<comment type="similarity">
    <text evidence="1 7">Belongs to the SNAP-25 family.</text>
</comment>
<dbReference type="CDD" id="cd15889">
    <property type="entry name" value="SNARE_SNAP25N_23N"/>
    <property type="match status" value="1"/>
</dbReference>
<accession>A0A2G8LF11</accession>
<dbReference type="GO" id="GO:0005886">
    <property type="term" value="C:plasma membrane"/>
    <property type="evidence" value="ECO:0007669"/>
    <property type="project" value="TreeGrafter"/>
</dbReference>
<dbReference type="AlphaFoldDB" id="A0A2G8LF11"/>
<dbReference type="PANTHER" id="PTHR19305">
    <property type="entry name" value="SYNAPTOSOMAL ASSOCIATED PROTEIN"/>
    <property type="match status" value="1"/>
</dbReference>
<dbReference type="FunFam" id="1.20.5.110:FF:000007">
    <property type="entry name" value="Synaptosomal-associated protein"/>
    <property type="match status" value="1"/>
</dbReference>
<gene>
    <name evidence="11" type="ORF">BSL78_04312</name>
</gene>
<evidence type="ECO:0000256" key="1">
    <source>
        <dbReference type="ARBA" id="ARBA00009480"/>
    </source>
</evidence>
<dbReference type="GO" id="GO:0005484">
    <property type="term" value="F:SNAP receptor activity"/>
    <property type="evidence" value="ECO:0007669"/>
    <property type="project" value="TreeGrafter"/>
</dbReference>
<proteinExistence type="inferred from homology"/>
<sequence length="209" mass="23711">MSNDDEMRSHLEGLQQKADMVTDQSLDSTRRMLQMAEESQEVGIKTLTELDQQGEKLDRIEGGLDQINSDMKEAERNLSDLEKCCGLCVCPWNKHSSYEKTDNYKKGWKTSEDGKVKTKQPRIDDNRHGAKGDKSYVTKITNDAREDEMDDNLGAVSDIIGNLKNMAVDMGNEIDTQNNQIDRTNQKALANKDRIEAADKRAKDILRNK</sequence>
<feature type="region of interest" description="Disordered" evidence="9">
    <location>
        <begin position="1"/>
        <end position="27"/>
    </location>
</feature>
<evidence type="ECO:0000313" key="11">
    <source>
        <dbReference type="EMBL" id="PIK58740.1"/>
    </source>
</evidence>
<evidence type="ECO:0000259" key="10">
    <source>
        <dbReference type="PROSITE" id="PS50192"/>
    </source>
</evidence>
<keyword evidence="4" id="KW-0770">Synapse</keyword>
<feature type="domain" description="T-SNARE coiled-coil homology" evidence="10">
    <location>
        <begin position="19"/>
        <end position="81"/>
    </location>
</feature>
<evidence type="ECO:0000256" key="6">
    <source>
        <dbReference type="ARBA" id="ARBA00034102"/>
    </source>
</evidence>
<dbReference type="InterPro" id="IPR000727">
    <property type="entry name" value="T_SNARE_dom"/>
</dbReference>
<keyword evidence="5 8" id="KW-0175">Coiled coil</keyword>
<keyword evidence="3" id="KW-0677">Repeat</keyword>
<dbReference type="Pfam" id="PF00835">
    <property type="entry name" value="SNAP-25"/>
    <property type="match status" value="1"/>
</dbReference>
<evidence type="ECO:0000256" key="2">
    <source>
        <dbReference type="ARBA" id="ARBA00022599"/>
    </source>
</evidence>
<evidence type="ECO:0000256" key="7">
    <source>
        <dbReference type="RuleBase" id="RU003496"/>
    </source>
</evidence>
<dbReference type="SMART" id="SM00397">
    <property type="entry name" value="t_SNARE"/>
    <property type="match status" value="2"/>
</dbReference>
<dbReference type="OrthoDB" id="19261at2759"/>
<dbReference type="GO" id="GO:0016082">
    <property type="term" value="P:synaptic vesicle priming"/>
    <property type="evidence" value="ECO:0007669"/>
    <property type="project" value="TreeGrafter"/>
</dbReference>
<keyword evidence="12" id="KW-1185">Reference proteome</keyword>
<evidence type="ECO:0000256" key="5">
    <source>
        <dbReference type="ARBA" id="ARBA00023054"/>
    </source>
</evidence>
<evidence type="ECO:0000313" key="12">
    <source>
        <dbReference type="Proteomes" id="UP000230750"/>
    </source>
</evidence>
<dbReference type="Proteomes" id="UP000230750">
    <property type="component" value="Unassembled WGS sequence"/>
</dbReference>
<feature type="domain" description="T-SNARE coiled-coil homology" evidence="10">
    <location>
        <begin position="143"/>
        <end position="205"/>
    </location>
</feature>
<evidence type="ECO:0000256" key="4">
    <source>
        <dbReference type="ARBA" id="ARBA00023018"/>
    </source>
</evidence>
<comment type="caution">
    <text evidence="11">The sequence shown here is derived from an EMBL/GenBank/DDBJ whole genome shotgun (WGS) entry which is preliminary data.</text>
</comment>
<name>A0A2G8LF11_STIJA</name>
<dbReference type="Gene3D" id="1.20.5.110">
    <property type="match status" value="2"/>
</dbReference>
<organism evidence="11 12">
    <name type="scientific">Stichopus japonicus</name>
    <name type="common">Sea cucumber</name>
    <dbReference type="NCBI Taxonomy" id="307972"/>
    <lineage>
        <taxon>Eukaryota</taxon>
        <taxon>Metazoa</taxon>
        <taxon>Echinodermata</taxon>
        <taxon>Eleutherozoa</taxon>
        <taxon>Echinozoa</taxon>
        <taxon>Holothuroidea</taxon>
        <taxon>Aspidochirotacea</taxon>
        <taxon>Aspidochirotida</taxon>
        <taxon>Stichopodidae</taxon>
        <taxon>Apostichopus</taxon>
    </lineage>
</organism>
<dbReference type="InterPro" id="IPR000928">
    <property type="entry name" value="SNAP-25_dom"/>
</dbReference>
<dbReference type="PANTHER" id="PTHR19305:SF14">
    <property type="entry name" value="SYNAPTOSOMAL-ASSOCIATED PROTEIN-RELATED"/>
    <property type="match status" value="1"/>
</dbReference>
<reference evidence="11 12" key="1">
    <citation type="journal article" date="2017" name="PLoS Biol.">
        <title>The sea cucumber genome provides insights into morphological evolution and visceral regeneration.</title>
        <authorList>
            <person name="Zhang X."/>
            <person name="Sun L."/>
            <person name="Yuan J."/>
            <person name="Sun Y."/>
            <person name="Gao Y."/>
            <person name="Zhang L."/>
            <person name="Li S."/>
            <person name="Dai H."/>
            <person name="Hamel J.F."/>
            <person name="Liu C."/>
            <person name="Yu Y."/>
            <person name="Liu S."/>
            <person name="Lin W."/>
            <person name="Guo K."/>
            <person name="Jin S."/>
            <person name="Xu P."/>
            <person name="Storey K.B."/>
            <person name="Huan P."/>
            <person name="Zhang T."/>
            <person name="Zhou Y."/>
            <person name="Zhang J."/>
            <person name="Lin C."/>
            <person name="Li X."/>
            <person name="Xing L."/>
            <person name="Huo D."/>
            <person name="Sun M."/>
            <person name="Wang L."/>
            <person name="Mercier A."/>
            <person name="Li F."/>
            <person name="Yang H."/>
            <person name="Xiang J."/>
        </authorList>
    </citation>
    <scope>NUCLEOTIDE SEQUENCE [LARGE SCALE GENOMIC DNA]</scope>
    <source>
        <strain evidence="11">Shaxun</strain>
        <tissue evidence="11">Muscle</tissue>
    </source>
</reference>
<keyword evidence="2" id="KW-0771">Synaptosome</keyword>